<dbReference type="GO" id="GO:0046872">
    <property type="term" value="F:metal ion binding"/>
    <property type="evidence" value="ECO:0007669"/>
    <property type="project" value="UniProtKB-KW"/>
</dbReference>
<dbReference type="GO" id="GO:0051536">
    <property type="term" value="F:iron-sulfur cluster binding"/>
    <property type="evidence" value="ECO:0007669"/>
    <property type="project" value="UniProtKB-KW"/>
</dbReference>
<evidence type="ECO:0000256" key="3">
    <source>
        <dbReference type="ARBA" id="ARBA00023004"/>
    </source>
</evidence>
<dbReference type="Proteomes" id="UP000216312">
    <property type="component" value="Unassembled WGS sequence"/>
</dbReference>
<keyword evidence="1" id="KW-0949">S-adenosyl-L-methionine</keyword>
<dbReference type="PANTHER" id="PTHR43524">
    <property type="entry name" value="RADICAL SAM SUPERFAMILY PROTEIN"/>
    <property type="match status" value="1"/>
</dbReference>
<sequence>MKVSVVRKLQVKTLVGLGNFAIFNRPLRKYLLRRMEERIHHDLIVANPDNRLLKVQEDKYVLGKALLRSIDRAFERGNISHGAARGLLSVFLGNVFFGGFYKRREFIERYGFKPPMFITISPTLHCNLRCKGCYANAKDAPYRKLPWDVFDRIIQEAKDLWGANFFVISGGEPLLYADKGKSFLDIAEKHDDCFFLMYTNGTLINDFMAKKLAELGNITPAISVEGLKKETDERRGEGVFEKTHEGMANLRKYGVPFGISVTLTKYNADVVVSEKFLDHYFDQEGAIYMWVFHYMPIGRDYDPDLLIPPEKRFELFKREWQIVREREIFIADFWNSGTASDGCICAARGGGYFYITWDGDVTPCVFVPFSTHNIVKVYEEGGTLETVINSKLFRRIREWQSNYAYAQPADKTGNLLRQCPMRDHYDVIFRAVKEVGAHGIDEDANSIVGDEEYRRKMVEYGEAIDRITREYWEREYLSKG</sequence>
<reference evidence="7" key="1">
    <citation type="submission" date="2017-07" db="EMBL/GenBank/DDBJ databases">
        <title>Novel pathways for hydrocarbon cycling and metabolic interdependencies in hydrothermal sediment communities.</title>
        <authorList>
            <person name="Dombrowski N."/>
            <person name="Seitz K."/>
            <person name="Teske A."/>
            <person name="Baker B."/>
        </authorList>
    </citation>
    <scope>NUCLEOTIDE SEQUENCE [LARGE SCALE GENOMIC DNA]</scope>
</reference>
<evidence type="ECO:0000313" key="7">
    <source>
        <dbReference type="Proteomes" id="UP000216312"/>
    </source>
</evidence>
<organism evidence="6 7">
    <name type="scientific">candidate division WOR-3 bacterium 4484_18</name>
    <dbReference type="NCBI Taxonomy" id="2020626"/>
    <lineage>
        <taxon>Bacteria</taxon>
        <taxon>Bacteria division WOR-3</taxon>
    </lineage>
</organism>
<protein>
    <submittedName>
        <fullName evidence="6">Radical SAM protein</fullName>
    </submittedName>
</protein>
<dbReference type="InterPro" id="IPR013785">
    <property type="entry name" value="Aldolase_TIM"/>
</dbReference>
<dbReference type="SFLD" id="SFLDG01067">
    <property type="entry name" value="SPASM/twitch_domain_containing"/>
    <property type="match status" value="1"/>
</dbReference>
<dbReference type="AlphaFoldDB" id="A0A257LWE7"/>
<name>A0A257LWE7_UNCW3</name>
<dbReference type="InterPro" id="IPR058240">
    <property type="entry name" value="rSAM_sf"/>
</dbReference>
<dbReference type="SFLD" id="SFLDS00029">
    <property type="entry name" value="Radical_SAM"/>
    <property type="match status" value="1"/>
</dbReference>
<dbReference type="PANTHER" id="PTHR43524:SF1">
    <property type="entry name" value="RADICAL SAM SUPERFAMILY PROTEIN"/>
    <property type="match status" value="1"/>
</dbReference>
<dbReference type="InterPro" id="IPR007197">
    <property type="entry name" value="rSAM"/>
</dbReference>
<dbReference type="EMBL" id="NMUJ01000012">
    <property type="protein sequence ID" value="OYV03276.1"/>
    <property type="molecule type" value="Genomic_DNA"/>
</dbReference>
<evidence type="ECO:0000259" key="5">
    <source>
        <dbReference type="PROSITE" id="PS51918"/>
    </source>
</evidence>
<dbReference type="InterPro" id="IPR023885">
    <property type="entry name" value="4Fe4S-binding_SPASM_dom"/>
</dbReference>
<dbReference type="Pfam" id="PF04055">
    <property type="entry name" value="Radical_SAM"/>
    <property type="match status" value="1"/>
</dbReference>
<evidence type="ECO:0000256" key="2">
    <source>
        <dbReference type="ARBA" id="ARBA00022723"/>
    </source>
</evidence>
<dbReference type="SUPFAM" id="SSF102114">
    <property type="entry name" value="Radical SAM enzymes"/>
    <property type="match status" value="1"/>
</dbReference>
<dbReference type="Gene3D" id="3.20.20.70">
    <property type="entry name" value="Aldolase class I"/>
    <property type="match status" value="1"/>
</dbReference>
<proteinExistence type="predicted"/>
<comment type="caution">
    <text evidence="6">The sequence shown here is derived from an EMBL/GenBank/DDBJ whole genome shotgun (WGS) entry which is preliminary data.</text>
</comment>
<dbReference type="PROSITE" id="PS51918">
    <property type="entry name" value="RADICAL_SAM"/>
    <property type="match status" value="1"/>
</dbReference>
<dbReference type="Pfam" id="PF13186">
    <property type="entry name" value="SPASM"/>
    <property type="match status" value="1"/>
</dbReference>
<evidence type="ECO:0000256" key="1">
    <source>
        <dbReference type="ARBA" id="ARBA00022691"/>
    </source>
</evidence>
<accession>A0A257LWE7</accession>
<gene>
    <name evidence="6" type="ORF">CGW93_01635</name>
</gene>
<evidence type="ECO:0000313" key="6">
    <source>
        <dbReference type="EMBL" id="OYV03276.1"/>
    </source>
</evidence>
<dbReference type="CDD" id="cd01335">
    <property type="entry name" value="Radical_SAM"/>
    <property type="match status" value="1"/>
</dbReference>
<dbReference type="SFLD" id="SFLDG01386">
    <property type="entry name" value="main_SPASM_domain-containing"/>
    <property type="match status" value="1"/>
</dbReference>
<dbReference type="GO" id="GO:0003824">
    <property type="term" value="F:catalytic activity"/>
    <property type="evidence" value="ECO:0007669"/>
    <property type="project" value="InterPro"/>
</dbReference>
<keyword evidence="3" id="KW-0408">Iron</keyword>
<keyword evidence="4" id="KW-0411">Iron-sulfur</keyword>
<keyword evidence="2" id="KW-0479">Metal-binding</keyword>
<evidence type="ECO:0000256" key="4">
    <source>
        <dbReference type="ARBA" id="ARBA00023014"/>
    </source>
</evidence>
<feature type="domain" description="Radical SAM core" evidence="5">
    <location>
        <begin position="110"/>
        <end position="326"/>
    </location>
</feature>